<keyword evidence="4 10" id="KW-0547">Nucleotide-binding</keyword>
<evidence type="ECO:0000256" key="4">
    <source>
        <dbReference type="ARBA" id="ARBA00022741"/>
    </source>
</evidence>
<gene>
    <name evidence="13" type="primary">asnB</name>
    <name evidence="13" type="ORF">DWV06_13220</name>
</gene>
<sequence>MCGICGFIGEIEEREKILENMMEKIKHRGPDASGKYFGTEAALGFQRLSIVDLENGCQPMYNENKDIAIVFNGEIYNFKELKHKLSKKGHIFSNEADTECLVHEYEDYGTEMLNHIRGMFAFAIWDEKKQTLFAARDFFGIKPFYYAMIQGCFVFASEIKSILEFPGYEKQVNLEALEQYLSFQYSALEETFFKGIYKLQPGHYLTFSNGEFNVKQYFDPMIESDGLTSYSQLLLQVDTAIKESIDKHMMGDVEIGTHLSSGVDSSLIAASFKGDKTFTVGYIDENSPYNEIKYADNLSNILNKKNHSKIISSEDYWNAIPEVMYYMDEPLADPSAVGLYFVNKEASNHVKVALSGEGVDELFAGYNIYKEPKALKGYQYLAKPLRKIIAKIIKNIPFEFKGKNYLIRGSKELEERFIGNANIFNMEERNKILKQPVLITDASQLVADTYKKICQNDPVSKMQYIDLKHWLPGDILLKADKMSMANSIEVRVPYLDKEVFHIARKITDKYKIQNHITKFVFRQVANKYIPKQTAEKKKLGFPTPIRVWLKEDEYYNKVKEAFEGNSAELFFNKEQLLVLLNQHRMGKRDNSRKIWAVYVFLIWYQVYFINEREDNFFF</sequence>
<feature type="domain" description="Glutamine amidotransferase type-2" evidence="12">
    <location>
        <begin position="2"/>
        <end position="210"/>
    </location>
</feature>
<dbReference type="RefSeq" id="WP_115482659.1">
    <property type="nucleotide sequence ID" value="NZ_QRCT01000048.1"/>
</dbReference>
<proteinExistence type="inferred from homology"/>
<dbReference type="GO" id="GO:0004066">
    <property type="term" value="F:asparagine synthase (glutamine-hydrolyzing) activity"/>
    <property type="evidence" value="ECO:0007669"/>
    <property type="project" value="UniProtKB-EC"/>
</dbReference>
<dbReference type="PANTHER" id="PTHR43284">
    <property type="entry name" value="ASPARAGINE SYNTHETASE (GLUTAMINE-HYDROLYZING)"/>
    <property type="match status" value="1"/>
</dbReference>
<evidence type="ECO:0000313" key="14">
    <source>
        <dbReference type="Proteomes" id="UP000255036"/>
    </source>
</evidence>
<evidence type="ECO:0000256" key="9">
    <source>
        <dbReference type="PIRSR" id="PIRSR001589-1"/>
    </source>
</evidence>
<feature type="active site" description="For GATase activity" evidence="9">
    <location>
        <position position="2"/>
    </location>
</feature>
<evidence type="ECO:0000256" key="10">
    <source>
        <dbReference type="PIRSR" id="PIRSR001589-2"/>
    </source>
</evidence>
<feature type="binding site" evidence="10">
    <location>
        <position position="97"/>
    </location>
    <ligand>
        <name>L-glutamine</name>
        <dbReference type="ChEBI" id="CHEBI:58359"/>
    </ligand>
</feature>
<evidence type="ECO:0000313" key="13">
    <source>
        <dbReference type="EMBL" id="RDU22725.1"/>
    </source>
</evidence>
<evidence type="ECO:0000256" key="8">
    <source>
        <dbReference type="ARBA" id="ARBA00048741"/>
    </source>
</evidence>
<dbReference type="InterPro" id="IPR033738">
    <property type="entry name" value="AsnB_N"/>
</dbReference>
<dbReference type="SUPFAM" id="SSF52402">
    <property type="entry name" value="Adenine nucleotide alpha hydrolases-like"/>
    <property type="match status" value="1"/>
</dbReference>
<dbReference type="GO" id="GO:0006529">
    <property type="term" value="P:asparagine biosynthetic process"/>
    <property type="evidence" value="ECO:0007669"/>
    <property type="project" value="UniProtKB-KW"/>
</dbReference>
<feature type="binding site" evidence="10">
    <location>
        <begin position="355"/>
        <end position="356"/>
    </location>
    <ligand>
        <name>ATP</name>
        <dbReference type="ChEBI" id="CHEBI:30616"/>
    </ligand>
</feature>
<evidence type="ECO:0000256" key="2">
    <source>
        <dbReference type="ARBA" id="ARBA00005752"/>
    </source>
</evidence>
<keyword evidence="14" id="KW-1185">Reference proteome</keyword>
<dbReference type="Gene3D" id="3.60.20.10">
    <property type="entry name" value="Glutamine Phosphoribosylpyrophosphate, subunit 1, domain 1"/>
    <property type="match status" value="1"/>
</dbReference>
<dbReference type="PANTHER" id="PTHR43284:SF1">
    <property type="entry name" value="ASPARAGINE SYNTHETASE"/>
    <property type="match status" value="1"/>
</dbReference>
<dbReference type="CDD" id="cd00712">
    <property type="entry name" value="AsnB"/>
    <property type="match status" value="1"/>
</dbReference>
<dbReference type="CDD" id="cd01991">
    <property type="entry name" value="Asn_synthase_B_C"/>
    <property type="match status" value="1"/>
</dbReference>
<evidence type="ECO:0000256" key="5">
    <source>
        <dbReference type="ARBA" id="ARBA00022840"/>
    </source>
</evidence>
<dbReference type="Pfam" id="PF00733">
    <property type="entry name" value="Asn_synthase"/>
    <property type="match status" value="1"/>
</dbReference>
<accession>A0A371AT37</accession>
<dbReference type="EC" id="6.3.5.4" evidence="3"/>
<keyword evidence="9" id="KW-0028">Amino-acid biosynthesis</keyword>
<evidence type="ECO:0000256" key="1">
    <source>
        <dbReference type="ARBA" id="ARBA00005187"/>
    </source>
</evidence>
<protein>
    <recommendedName>
        <fullName evidence="3">asparagine synthase (glutamine-hydrolyzing)</fullName>
        <ecNumber evidence="3">6.3.5.4</ecNumber>
    </recommendedName>
</protein>
<dbReference type="NCBIfam" id="TIGR01536">
    <property type="entry name" value="asn_synth_AEB"/>
    <property type="match status" value="1"/>
</dbReference>
<feature type="site" description="Important for beta-aspartyl-AMP intermediate formation" evidence="11">
    <location>
        <position position="357"/>
    </location>
</feature>
<dbReference type="OrthoDB" id="9763290at2"/>
<dbReference type="PROSITE" id="PS51278">
    <property type="entry name" value="GATASE_TYPE_2"/>
    <property type="match status" value="1"/>
</dbReference>
<keyword evidence="5 10" id="KW-0067">ATP-binding</keyword>
<dbReference type="InterPro" id="IPR051786">
    <property type="entry name" value="ASN_synthetase/amidase"/>
</dbReference>
<dbReference type="PIRSF" id="PIRSF001589">
    <property type="entry name" value="Asn_synthetase_glu-h"/>
    <property type="match status" value="1"/>
</dbReference>
<keyword evidence="6 9" id="KW-0061">Asparagine biosynthesis</keyword>
<evidence type="ECO:0000259" key="12">
    <source>
        <dbReference type="PROSITE" id="PS51278"/>
    </source>
</evidence>
<dbReference type="EMBL" id="QRCT01000048">
    <property type="protein sequence ID" value="RDU22725.1"/>
    <property type="molecule type" value="Genomic_DNA"/>
</dbReference>
<dbReference type="InterPro" id="IPR029055">
    <property type="entry name" value="Ntn_hydrolases_N"/>
</dbReference>
<organism evidence="13 14">
    <name type="scientific">Anaerosacchariphilus polymeriproducens</name>
    <dbReference type="NCBI Taxonomy" id="1812858"/>
    <lineage>
        <taxon>Bacteria</taxon>
        <taxon>Bacillati</taxon>
        <taxon>Bacillota</taxon>
        <taxon>Clostridia</taxon>
        <taxon>Lachnospirales</taxon>
        <taxon>Lachnospiraceae</taxon>
        <taxon>Anaerosacchariphilus</taxon>
    </lineage>
</organism>
<dbReference type="InterPro" id="IPR014729">
    <property type="entry name" value="Rossmann-like_a/b/a_fold"/>
</dbReference>
<comment type="catalytic activity">
    <reaction evidence="8">
        <text>L-aspartate + L-glutamine + ATP + H2O = L-asparagine + L-glutamate + AMP + diphosphate + H(+)</text>
        <dbReference type="Rhea" id="RHEA:12228"/>
        <dbReference type="ChEBI" id="CHEBI:15377"/>
        <dbReference type="ChEBI" id="CHEBI:15378"/>
        <dbReference type="ChEBI" id="CHEBI:29985"/>
        <dbReference type="ChEBI" id="CHEBI:29991"/>
        <dbReference type="ChEBI" id="CHEBI:30616"/>
        <dbReference type="ChEBI" id="CHEBI:33019"/>
        <dbReference type="ChEBI" id="CHEBI:58048"/>
        <dbReference type="ChEBI" id="CHEBI:58359"/>
        <dbReference type="ChEBI" id="CHEBI:456215"/>
        <dbReference type="EC" id="6.3.5.4"/>
    </reaction>
</comment>
<comment type="pathway">
    <text evidence="1">Amino-acid biosynthesis; L-asparagine biosynthesis; L-asparagine from L-aspartate (L-Gln route): step 1/1.</text>
</comment>
<dbReference type="SUPFAM" id="SSF56235">
    <property type="entry name" value="N-terminal nucleophile aminohydrolases (Ntn hydrolases)"/>
    <property type="match status" value="1"/>
</dbReference>
<name>A0A371AT37_9FIRM</name>
<evidence type="ECO:0000256" key="7">
    <source>
        <dbReference type="ARBA" id="ARBA00022962"/>
    </source>
</evidence>
<feature type="binding site" evidence="10">
    <location>
        <position position="280"/>
    </location>
    <ligand>
        <name>ATP</name>
        <dbReference type="ChEBI" id="CHEBI:30616"/>
    </ligand>
</feature>
<dbReference type="GO" id="GO:0005524">
    <property type="term" value="F:ATP binding"/>
    <property type="evidence" value="ECO:0007669"/>
    <property type="project" value="UniProtKB-KW"/>
</dbReference>
<evidence type="ECO:0000256" key="11">
    <source>
        <dbReference type="PIRSR" id="PIRSR001589-3"/>
    </source>
</evidence>
<dbReference type="InterPro" id="IPR006426">
    <property type="entry name" value="Asn_synth_AEB"/>
</dbReference>
<keyword evidence="13" id="KW-0436">Ligase</keyword>
<dbReference type="Pfam" id="PF13537">
    <property type="entry name" value="GATase_7"/>
    <property type="match status" value="1"/>
</dbReference>
<evidence type="ECO:0000256" key="6">
    <source>
        <dbReference type="ARBA" id="ARBA00022888"/>
    </source>
</evidence>
<dbReference type="AlphaFoldDB" id="A0A371AT37"/>
<reference evidence="13 14" key="1">
    <citation type="submission" date="2018-07" db="EMBL/GenBank/DDBJ databases">
        <title>Anaerosacharophilus polymeroproducens gen. nov. sp. nov., an anaerobic bacterium isolated from salt field.</title>
        <authorList>
            <person name="Kim W."/>
            <person name="Yang S.-H."/>
            <person name="Oh J."/>
            <person name="Lee J.-H."/>
            <person name="Kwon K.K."/>
        </authorList>
    </citation>
    <scope>NUCLEOTIDE SEQUENCE [LARGE SCALE GENOMIC DNA]</scope>
    <source>
        <strain evidence="13 14">MCWD5</strain>
    </source>
</reference>
<comment type="caution">
    <text evidence="13">The sequence shown here is derived from an EMBL/GenBank/DDBJ whole genome shotgun (WGS) entry which is preliminary data.</text>
</comment>
<keyword evidence="7 9" id="KW-0315">Glutamine amidotransferase</keyword>
<comment type="similarity">
    <text evidence="2">Belongs to the asparagine synthetase family.</text>
</comment>
<evidence type="ECO:0000256" key="3">
    <source>
        <dbReference type="ARBA" id="ARBA00012737"/>
    </source>
</evidence>
<dbReference type="InterPro" id="IPR017932">
    <property type="entry name" value="GATase_2_dom"/>
</dbReference>
<dbReference type="Proteomes" id="UP000255036">
    <property type="component" value="Unassembled WGS sequence"/>
</dbReference>
<dbReference type="Gene3D" id="3.40.50.620">
    <property type="entry name" value="HUPs"/>
    <property type="match status" value="1"/>
</dbReference>
<dbReference type="InterPro" id="IPR001962">
    <property type="entry name" value="Asn_synthase"/>
</dbReference>
<dbReference type="GO" id="GO:0005829">
    <property type="term" value="C:cytosol"/>
    <property type="evidence" value="ECO:0007669"/>
    <property type="project" value="TreeGrafter"/>
</dbReference>